<dbReference type="InterPro" id="IPR001214">
    <property type="entry name" value="SET_dom"/>
</dbReference>
<dbReference type="PROSITE" id="PS51015">
    <property type="entry name" value="YDG"/>
    <property type="match status" value="1"/>
</dbReference>
<evidence type="ECO:0000256" key="1">
    <source>
        <dbReference type="ARBA" id="ARBA00004584"/>
    </source>
</evidence>
<dbReference type="SUPFAM" id="SSF88697">
    <property type="entry name" value="PUA domain-like"/>
    <property type="match status" value="1"/>
</dbReference>
<dbReference type="PROSITE" id="PS50280">
    <property type="entry name" value="SET"/>
    <property type="match status" value="1"/>
</dbReference>
<dbReference type="InterPro" id="IPR051357">
    <property type="entry name" value="H3K9_HMTase_SUVAR3-9"/>
</dbReference>
<dbReference type="SMART" id="SM00508">
    <property type="entry name" value="PostSET"/>
    <property type="match status" value="1"/>
</dbReference>
<dbReference type="AlphaFoldDB" id="A0AAU9SC02"/>
<proteinExistence type="predicted"/>
<dbReference type="EMBL" id="OU466860">
    <property type="protein sequence ID" value="CAH2061486.1"/>
    <property type="molecule type" value="Genomic_DNA"/>
</dbReference>
<feature type="domain" description="SET" evidence="8">
    <location>
        <begin position="232"/>
        <end position="379"/>
    </location>
</feature>
<evidence type="ECO:0000256" key="5">
    <source>
        <dbReference type="ARBA" id="ARBA00023242"/>
    </source>
</evidence>
<keyword evidence="12" id="KW-1185">Reference proteome</keyword>
<dbReference type="Proteomes" id="UP000836841">
    <property type="component" value="Chromosome 4"/>
</dbReference>
<keyword evidence="7" id="KW-0472">Membrane</keyword>
<protein>
    <submittedName>
        <fullName evidence="11">Uncharacterized protein</fullName>
    </submittedName>
</protein>
<evidence type="ECO:0000259" key="9">
    <source>
        <dbReference type="PROSITE" id="PS50868"/>
    </source>
</evidence>
<dbReference type="GO" id="GO:0005634">
    <property type="term" value="C:nucleus"/>
    <property type="evidence" value="ECO:0007669"/>
    <property type="project" value="UniProtKB-SubCell"/>
</dbReference>
<dbReference type="SUPFAM" id="SSF82199">
    <property type="entry name" value="SET domain"/>
    <property type="match status" value="1"/>
</dbReference>
<dbReference type="PROSITE" id="PS50868">
    <property type="entry name" value="POST_SET"/>
    <property type="match status" value="1"/>
</dbReference>
<evidence type="ECO:0000256" key="3">
    <source>
        <dbReference type="ARBA" id="ARBA00022679"/>
    </source>
</evidence>
<evidence type="ECO:0000313" key="12">
    <source>
        <dbReference type="Proteomes" id="UP000836841"/>
    </source>
</evidence>
<dbReference type="GO" id="GO:0042054">
    <property type="term" value="F:histone methyltransferase activity"/>
    <property type="evidence" value="ECO:0007669"/>
    <property type="project" value="TreeGrafter"/>
</dbReference>
<dbReference type="GO" id="GO:0003690">
    <property type="term" value="F:double-stranded DNA binding"/>
    <property type="evidence" value="ECO:0007669"/>
    <property type="project" value="TreeGrafter"/>
</dbReference>
<dbReference type="InterPro" id="IPR003616">
    <property type="entry name" value="Post-SET_dom"/>
</dbReference>
<evidence type="ECO:0000313" key="11">
    <source>
        <dbReference type="EMBL" id="CAH2061486.1"/>
    </source>
</evidence>
<dbReference type="InterPro" id="IPR015947">
    <property type="entry name" value="PUA-like_sf"/>
</dbReference>
<reference evidence="11 12" key="1">
    <citation type="submission" date="2022-03" db="EMBL/GenBank/DDBJ databases">
        <authorList>
            <person name="Nunn A."/>
            <person name="Chopra R."/>
            <person name="Nunn A."/>
            <person name="Contreras Garrido A."/>
        </authorList>
    </citation>
    <scope>NUCLEOTIDE SEQUENCE [LARGE SCALE GENOMIC DNA]</scope>
</reference>
<dbReference type="PANTHER" id="PTHR45660">
    <property type="entry name" value="HISTONE-LYSINE N-METHYLTRANSFERASE SETMAR"/>
    <property type="match status" value="1"/>
</dbReference>
<evidence type="ECO:0000256" key="7">
    <source>
        <dbReference type="SAM" id="Phobius"/>
    </source>
</evidence>
<name>A0AAU9SC02_THLAR</name>
<feature type="domain" description="Post-SET" evidence="9">
    <location>
        <begin position="393"/>
        <end position="409"/>
    </location>
</feature>
<dbReference type="InterPro" id="IPR036987">
    <property type="entry name" value="SRA-YDG_sf"/>
</dbReference>
<feature type="domain" description="YDG" evidence="10">
    <location>
        <begin position="1"/>
        <end position="157"/>
    </location>
</feature>
<dbReference type="SMART" id="SM00466">
    <property type="entry name" value="SRA"/>
    <property type="match status" value="1"/>
</dbReference>
<evidence type="ECO:0000259" key="8">
    <source>
        <dbReference type="PROSITE" id="PS50280"/>
    </source>
</evidence>
<organism evidence="11 12">
    <name type="scientific">Thlaspi arvense</name>
    <name type="common">Field penny-cress</name>
    <dbReference type="NCBI Taxonomy" id="13288"/>
    <lineage>
        <taxon>Eukaryota</taxon>
        <taxon>Viridiplantae</taxon>
        <taxon>Streptophyta</taxon>
        <taxon>Embryophyta</taxon>
        <taxon>Tracheophyta</taxon>
        <taxon>Spermatophyta</taxon>
        <taxon>Magnoliopsida</taxon>
        <taxon>eudicotyledons</taxon>
        <taxon>Gunneridae</taxon>
        <taxon>Pentapetalae</taxon>
        <taxon>rosids</taxon>
        <taxon>malvids</taxon>
        <taxon>Brassicales</taxon>
        <taxon>Brassicaceae</taxon>
        <taxon>Thlaspideae</taxon>
        <taxon>Thlaspi</taxon>
    </lineage>
</organism>
<comment type="subcellular location">
    <subcellularLocation>
        <location evidence="1">Chromosome</location>
        <location evidence="1">Centromere</location>
    </subcellularLocation>
    <subcellularLocation>
        <location evidence="6">Nucleus</location>
    </subcellularLocation>
</comment>
<dbReference type="Gene3D" id="2.170.270.10">
    <property type="entry name" value="SET domain"/>
    <property type="match status" value="1"/>
</dbReference>
<dbReference type="Pfam" id="PF00856">
    <property type="entry name" value="SET"/>
    <property type="match status" value="1"/>
</dbReference>
<keyword evidence="2" id="KW-0489">Methyltransferase</keyword>
<evidence type="ECO:0000256" key="6">
    <source>
        <dbReference type="PROSITE-ProRule" id="PRU00358"/>
    </source>
</evidence>
<sequence length="409" mass="46572">MRCRSKSDSSSSSSPPRSLFSSYKSGEFLLHGKTLACVSLMSSGTHESSKVSSLSKRYDKNIQKKTISRRIYRRKGKKTEKKHNDHILYNQKENSIVPNVQIEIRFIIIIFFSASIALLIGASKGGNYVYDGLYVVEEYWQETGSHGKLVFKYKLKRIPGQPELSWKVVKQTKKSENREGLCRLDISEGHERLPICAVNEIDDEEHADPSKGMRLHEAMHGEELDLRVWIRFKLEIFKTESRGWGVSSLSSIPSGVFICEYVGELLEDKEAERRTGNDEYLFDIGNKYDNTLAEGMSKLIPGMEKEKEEEDGGDGGETTGFTVDAAKKGNIGRFINHSCSPNLYAQNVLYDHEDKRIPHVMLFAMDNIPPLQELTYHYNYMIDQVRDVNGNIKKKICYCGSSECTGRLY</sequence>
<dbReference type="Gene3D" id="2.30.280.10">
    <property type="entry name" value="SRA-YDG"/>
    <property type="match status" value="1"/>
</dbReference>
<dbReference type="Pfam" id="PF02182">
    <property type="entry name" value="SAD_SRA"/>
    <property type="match status" value="1"/>
</dbReference>
<evidence type="ECO:0000256" key="2">
    <source>
        <dbReference type="ARBA" id="ARBA00022603"/>
    </source>
</evidence>
<dbReference type="GO" id="GO:0032259">
    <property type="term" value="P:methylation"/>
    <property type="evidence" value="ECO:0007669"/>
    <property type="project" value="UniProtKB-KW"/>
</dbReference>
<evidence type="ECO:0000259" key="10">
    <source>
        <dbReference type="PROSITE" id="PS51015"/>
    </source>
</evidence>
<dbReference type="PANTHER" id="PTHR45660:SF46">
    <property type="entry name" value="HISTONE-LYSINE N-METHYLTRANSFERASE, H3 LYSINE-9 SPECIFIC SUVH6"/>
    <property type="match status" value="1"/>
</dbReference>
<dbReference type="InterPro" id="IPR046341">
    <property type="entry name" value="SET_dom_sf"/>
</dbReference>
<keyword evidence="4" id="KW-0949">S-adenosyl-L-methionine</keyword>
<dbReference type="SMART" id="SM00317">
    <property type="entry name" value="SET"/>
    <property type="match status" value="1"/>
</dbReference>
<keyword evidence="5 6" id="KW-0539">Nucleus</keyword>
<keyword evidence="7" id="KW-0812">Transmembrane</keyword>
<dbReference type="InterPro" id="IPR003105">
    <property type="entry name" value="SRA_YDG"/>
</dbReference>
<gene>
    <name evidence="11" type="ORF">TAV2_LOCUS14063</name>
</gene>
<keyword evidence="3" id="KW-0808">Transferase</keyword>
<accession>A0AAU9SC02</accession>
<keyword evidence="7" id="KW-1133">Transmembrane helix</keyword>
<evidence type="ECO:0000256" key="4">
    <source>
        <dbReference type="ARBA" id="ARBA00022691"/>
    </source>
</evidence>
<dbReference type="GO" id="GO:0000775">
    <property type="term" value="C:chromosome, centromeric region"/>
    <property type="evidence" value="ECO:0007669"/>
    <property type="project" value="UniProtKB-SubCell"/>
</dbReference>
<feature type="transmembrane region" description="Helical" evidence="7">
    <location>
        <begin position="102"/>
        <end position="122"/>
    </location>
</feature>